<evidence type="ECO:0000256" key="4">
    <source>
        <dbReference type="ARBA" id="ARBA00022989"/>
    </source>
</evidence>
<evidence type="ECO:0000313" key="14">
    <source>
        <dbReference type="RefSeq" id="XP_065675988.1"/>
    </source>
</evidence>
<evidence type="ECO:0000256" key="5">
    <source>
        <dbReference type="ARBA" id="ARBA00023040"/>
    </source>
</evidence>
<comment type="similarity">
    <text evidence="10">Belongs to the G-protein coupled receptor 1 family.</text>
</comment>
<comment type="subcellular location">
    <subcellularLocation>
        <location evidence="1">Cell membrane</location>
        <topology evidence="1">Multi-pass membrane protein</topology>
    </subcellularLocation>
</comment>
<evidence type="ECO:0000256" key="1">
    <source>
        <dbReference type="ARBA" id="ARBA00004651"/>
    </source>
</evidence>
<organism evidence="13 14">
    <name type="scientific">Hydra vulgaris</name>
    <name type="common">Hydra</name>
    <name type="synonym">Hydra attenuata</name>
    <dbReference type="NCBI Taxonomy" id="6087"/>
    <lineage>
        <taxon>Eukaryota</taxon>
        <taxon>Metazoa</taxon>
        <taxon>Cnidaria</taxon>
        <taxon>Hydrozoa</taxon>
        <taxon>Hydroidolina</taxon>
        <taxon>Anthoathecata</taxon>
        <taxon>Aplanulata</taxon>
        <taxon>Hydridae</taxon>
        <taxon>Hydra</taxon>
    </lineage>
</organism>
<feature type="transmembrane region" description="Helical" evidence="11">
    <location>
        <begin position="17"/>
        <end position="41"/>
    </location>
</feature>
<dbReference type="PANTHER" id="PTHR24246:SF27">
    <property type="entry name" value="ADENOSINE RECEPTOR, ISOFORM A"/>
    <property type="match status" value="1"/>
</dbReference>
<sequence>MNVICSHTKPLDLENGIIFGILLCIATCAATFCNVLVLTILIKMWKKSASNHILLSLAIADVLVGLILGPITVLQLFDVEISKDCTANFIRGYFLIFLVGSSLLTLALVSYDRYLLLTKLSNYNKYMTINKAIFLIVFSWVFPGLIPITKRIYMLYSILCIIMYTLPLIALVTFYLLITREVRKREKDLFYKKYNSSKKYCPAELNIHSDAEGIRHPNAESFRKHFIHLKLAKSITVLIACYFACIFPLNIWMFLELIKVEYSRHSSNIFYLCSLFLMQVNSCINPVIYFSKQKEFKKKFKNIFKRRTSATPPSD</sequence>
<dbReference type="GeneID" id="124809820"/>
<dbReference type="PRINTS" id="PR00237">
    <property type="entry name" value="GPCRRHODOPSN"/>
</dbReference>
<proteinExistence type="inferred from homology"/>
<evidence type="ECO:0000259" key="12">
    <source>
        <dbReference type="PROSITE" id="PS50262"/>
    </source>
</evidence>
<dbReference type="Gene3D" id="1.20.1070.10">
    <property type="entry name" value="Rhodopsin 7-helix transmembrane proteins"/>
    <property type="match status" value="2"/>
</dbReference>
<keyword evidence="7 10" id="KW-0675">Receptor</keyword>
<dbReference type="PROSITE" id="PS50262">
    <property type="entry name" value="G_PROTEIN_RECEP_F1_2"/>
    <property type="match status" value="1"/>
</dbReference>
<dbReference type="CDD" id="cd00637">
    <property type="entry name" value="7tm_classA_rhodopsin-like"/>
    <property type="match status" value="1"/>
</dbReference>
<name>A0ABM4DN46_HYDVU</name>
<dbReference type="SUPFAM" id="SSF81321">
    <property type="entry name" value="Family A G protein-coupled receptor-like"/>
    <property type="match status" value="1"/>
</dbReference>
<keyword evidence="13" id="KW-1185">Reference proteome</keyword>
<reference evidence="14" key="1">
    <citation type="submission" date="2025-08" db="UniProtKB">
        <authorList>
            <consortium name="RefSeq"/>
        </authorList>
    </citation>
    <scope>IDENTIFICATION</scope>
</reference>
<evidence type="ECO:0000256" key="6">
    <source>
        <dbReference type="ARBA" id="ARBA00023136"/>
    </source>
</evidence>
<dbReference type="InterPro" id="IPR017452">
    <property type="entry name" value="GPCR_Rhodpsn_7TM"/>
</dbReference>
<keyword evidence="2" id="KW-1003">Cell membrane</keyword>
<feature type="transmembrane region" description="Helical" evidence="11">
    <location>
        <begin position="89"/>
        <end position="111"/>
    </location>
</feature>
<evidence type="ECO:0000256" key="3">
    <source>
        <dbReference type="ARBA" id="ARBA00022692"/>
    </source>
</evidence>
<dbReference type="InterPro" id="IPR000276">
    <property type="entry name" value="GPCR_Rhodpsn"/>
</dbReference>
<gene>
    <name evidence="14" type="primary">LOC124809820</name>
</gene>
<dbReference type="Pfam" id="PF00001">
    <property type="entry name" value="7tm_1"/>
    <property type="match status" value="2"/>
</dbReference>
<keyword evidence="6 11" id="KW-0472">Membrane</keyword>
<keyword evidence="4 11" id="KW-1133">Transmembrane helix</keyword>
<feature type="transmembrane region" description="Helical" evidence="11">
    <location>
        <begin position="53"/>
        <end position="77"/>
    </location>
</feature>
<keyword evidence="8" id="KW-0325">Glycoprotein</keyword>
<feature type="transmembrane region" description="Helical" evidence="11">
    <location>
        <begin position="132"/>
        <end position="149"/>
    </location>
</feature>
<feature type="domain" description="G-protein coupled receptors family 1 profile" evidence="12">
    <location>
        <begin position="33"/>
        <end position="289"/>
    </location>
</feature>
<dbReference type="Proteomes" id="UP001652625">
    <property type="component" value="Chromosome 15"/>
</dbReference>
<dbReference type="PROSITE" id="PS00237">
    <property type="entry name" value="G_PROTEIN_RECEP_F1_1"/>
    <property type="match status" value="1"/>
</dbReference>
<feature type="transmembrane region" description="Helical" evidence="11">
    <location>
        <begin position="231"/>
        <end position="249"/>
    </location>
</feature>
<feature type="transmembrane region" description="Helical" evidence="11">
    <location>
        <begin position="155"/>
        <end position="178"/>
    </location>
</feature>
<evidence type="ECO:0000256" key="9">
    <source>
        <dbReference type="ARBA" id="ARBA00023224"/>
    </source>
</evidence>
<protein>
    <submittedName>
        <fullName evidence="14">Alpha-1A adrenergic receptor</fullName>
    </submittedName>
</protein>
<dbReference type="RefSeq" id="XP_065675988.1">
    <property type="nucleotide sequence ID" value="XM_065819916.1"/>
</dbReference>
<keyword evidence="5 10" id="KW-0297">G-protein coupled receptor</keyword>
<evidence type="ECO:0000256" key="2">
    <source>
        <dbReference type="ARBA" id="ARBA00022475"/>
    </source>
</evidence>
<evidence type="ECO:0000313" key="13">
    <source>
        <dbReference type="Proteomes" id="UP001652625"/>
    </source>
</evidence>
<keyword evidence="3 10" id="KW-0812">Transmembrane</keyword>
<feature type="transmembrane region" description="Helical" evidence="11">
    <location>
        <begin position="269"/>
        <end position="291"/>
    </location>
</feature>
<keyword evidence="9 10" id="KW-0807">Transducer</keyword>
<evidence type="ECO:0000256" key="7">
    <source>
        <dbReference type="ARBA" id="ARBA00023170"/>
    </source>
</evidence>
<accession>A0ABM4DN46</accession>
<evidence type="ECO:0000256" key="8">
    <source>
        <dbReference type="ARBA" id="ARBA00023180"/>
    </source>
</evidence>
<evidence type="ECO:0000256" key="11">
    <source>
        <dbReference type="SAM" id="Phobius"/>
    </source>
</evidence>
<dbReference type="PANTHER" id="PTHR24246">
    <property type="entry name" value="OLFACTORY RECEPTOR AND ADENOSINE RECEPTOR"/>
    <property type="match status" value="1"/>
</dbReference>
<evidence type="ECO:0000256" key="10">
    <source>
        <dbReference type="RuleBase" id="RU000688"/>
    </source>
</evidence>